<proteinExistence type="predicted"/>
<evidence type="ECO:0000313" key="2">
    <source>
        <dbReference type="Proteomes" id="UP001152803"/>
    </source>
</evidence>
<sequence length="178" mass="19419">MKQKRPFPRTQTLIRYVAQASAPGLHLKESWSVIRPAERRAVLFVIFGHGIRSRGDPTSATPAEGGGSRIGRPEKAYCSSGPVFSFRNQCRPPWVQCETLVGLKGRKGLERNRKEGLCDVAVVVLTDAPTLSADPRTGGPESPGCRLATVLLDVLHSEMAEASFIAQVILRFNVILNV</sequence>
<dbReference type="EMBL" id="JAFJMO010000017">
    <property type="protein sequence ID" value="KAJ8252081.1"/>
    <property type="molecule type" value="Genomic_DNA"/>
</dbReference>
<dbReference type="Proteomes" id="UP001152803">
    <property type="component" value="Unassembled WGS sequence"/>
</dbReference>
<reference evidence="1" key="1">
    <citation type="journal article" date="2023" name="Science">
        <title>Genome structures resolve the early diversification of teleost fishes.</title>
        <authorList>
            <person name="Parey E."/>
            <person name="Louis A."/>
            <person name="Montfort J."/>
            <person name="Bouchez O."/>
            <person name="Roques C."/>
            <person name="Iampietro C."/>
            <person name="Lluch J."/>
            <person name="Castinel A."/>
            <person name="Donnadieu C."/>
            <person name="Desvignes T."/>
            <person name="Floi Bucao C."/>
            <person name="Jouanno E."/>
            <person name="Wen M."/>
            <person name="Mejri S."/>
            <person name="Dirks R."/>
            <person name="Jansen H."/>
            <person name="Henkel C."/>
            <person name="Chen W.J."/>
            <person name="Zahm M."/>
            <person name="Cabau C."/>
            <person name="Klopp C."/>
            <person name="Thompson A.W."/>
            <person name="Robinson-Rechavi M."/>
            <person name="Braasch I."/>
            <person name="Lecointre G."/>
            <person name="Bobe J."/>
            <person name="Postlethwait J.H."/>
            <person name="Berthelot C."/>
            <person name="Roest Crollius H."/>
            <person name="Guiguen Y."/>
        </authorList>
    </citation>
    <scope>NUCLEOTIDE SEQUENCE</scope>
    <source>
        <strain evidence="1">Concon-B</strain>
    </source>
</reference>
<gene>
    <name evidence="1" type="ORF">COCON_G00213930</name>
</gene>
<dbReference type="AlphaFoldDB" id="A0A9Q1HP28"/>
<keyword evidence="2" id="KW-1185">Reference proteome</keyword>
<protein>
    <submittedName>
        <fullName evidence="1">Uncharacterized protein</fullName>
    </submittedName>
</protein>
<organism evidence="1 2">
    <name type="scientific">Conger conger</name>
    <name type="common">Conger eel</name>
    <name type="synonym">Muraena conger</name>
    <dbReference type="NCBI Taxonomy" id="82655"/>
    <lineage>
        <taxon>Eukaryota</taxon>
        <taxon>Metazoa</taxon>
        <taxon>Chordata</taxon>
        <taxon>Craniata</taxon>
        <taxon>Vertebrata</taxon>
        <taxon>Euteleostomi</taxon>
        <taxon>Actinopterygii</taxon>
        <taxon>Neopterygii</taxon>
        <taxon>Teleostei</taxon>
        <taxon>Anguilliformes</taxon>
        <taxon>Congridae</taxon>
        <taxon>Conger</taxon>
    </lineage>
</organism>
<comment type="caution">
    <text evidence="1">The sequence shown here is derived from an EMBL/GenBank/DDBJ whole genome shotgun (WGS) entry which is preliminary data.</text>
</comment>
<evidence type="ECO:0000313" key="1">
    <source>
        <dbReference type="EMBL" id="KAJ8252081.1"/>
    </source>
</evidence>
<accession>A0A9Q1HP28</accession>
<name>A0A9Q1HP28_CONCO</name>